<keyword evidence="14" id="KW-1185">Reference proteome</keyword>
<keyword evidence="6" id="KW-0997">Cell inner membrane</keyword>
<feature type="transmembrane region" description="Helical" evidence="11">
    <location>
        <begin position="204"/>
        <end position="229"/>
    </location>
</feature>
<dbReference type="InterPro" id="IPR050809">
    <property type="entry name" value="UgpAE/MalFG_permease"/>
</dbReference>
<dbReference type="SUPFAM" id="SSF161098">
    <property type="entry name" value="MetI-like"/>
    <property type="match status" value="1"/>
</dbReference>
<dbReference type="EMBL" id="SMCR01000005">
    <property type="protein sequence ID" value="TCV95633.1"/>
    <property type="molecule type" value="Genomic_DNA"/>
</dbReference>
<dbReference type="InterPro" id="IPR000515">
    <property type="entry name" value="MetI-like"/>
</dbReference>
<feature type="transmembrane region" description="Helical" evidence="11">
    <location>
        <begin position="110"/>
        <end position="141"/>
    </location>
</feature>
<evidence type="ECO:0000259" key="12">
    <source>
        <dbReference type="PROSITE" id="PS50928"/>
    </source>
</evidence>
<keyword evidence="8 11" id="KW-1133">Transmembrane helix</keyword>
<gene>
    <name evidence="13" type="ORF">EDC52_105236</name>
</gene>
<evidence type="ECO:0000256" key="1">
    <source>
        <dbReference type="ARBA" id="ARBA00004429"/>
    </source>
</evidence>
<dbReference type="FunFam" id="1.10.3720.10:FF:000028">
    <property type="entry name" value="sn-glycerol-3-phosphate ABC transporter permease UgpA"/>
    <property type="match status" value="1"/>
</dbReference>
<protein>
    <recommendedName>
        <fullName evidence="10">sn-glycerol-3-phosphate transport system permease protein UgpA</fullName>
    </recommendedName>
</protein>
<evidence type="ECO:0000256" key="8">
    <source>
        <dbReference type="ARBA" id="ARBA00022989"/>
    </source>
</evidence>
<dbReference type="PROSITE" id="PS50928">
    <property type="entry name" value="ABC_TM1"/>
    <property type="match status" value="1"/>
</dbReference>
<feature type="domain" description="ABC transmembrane type-1" evidence="12">
    <location>
        <begin position="73"/>
        <end position="285"/>
    </location>
</feature>
<comment type="caution">
    <text evidence="13">The sequence shown here is derived from an EMBL/GenBank/DDBJ whole genome shotgun (WGS) entry which is preliminary data.</text>
</comment>
<evidence type="ECO:0000256" key="3">
    <source>
        <dbReference type="ARBA" id="ARBA00011557"/>
    </source>
</evidence>
<evidence type="ECO:0000256" key="2">
    <source>
        <dbReference type="ARBA" id="ARBA00008852"/>
    </source>
</evidence>
<accession>A0A4R3YWI1</accession>
<comment type="subunit">
    <text evidence="3">The complex is composed of two ATP-binding proteins (UgpC), two transmembrane proteins (UgpA and UgpE) and a solute-binding protein (UgpB).</text>
</comment>
<evidence type="ECO:0000256" key="4">
    <source>
        <dbReference type="ARBA" id="ARBA00022448"/>
    </source>
</evidence>
<keyword evidence="4 11" id="KW-0813">Transport</keyword>
<dbReference type="PANTHER" id="PTHR43227:SF9">
    <property type="entry name" value="SN-GLYCEROL-3-PHOSPHATE TRANSPORT SYSTEM PERMEASE PROTEIN UGPA"/>
    <property type="match status" value="1"/>
</dbReference>
<dbReference type="CDD" id="cd06261">
    <property type="entry name" value="TM_PBP2"/>
    <property type="match status" value="1"/>
</dbReference>
<dbReference type="AlphaFoldDB" id="A0A4R3YWI1"/>
<feature type="transmembrane region" description="Helical" evidence="11">
    <location>
        <begin position="77"/>
        <end position="98"/>
    </location>
</feature>
<evidence type="ECO:0000313" key="13">
    <source>
        <dbReference type="EMBL" id="TCV95633.1"/>
    </source>
</evidence>
<dbReference type="Proteomes" id="UP000295719">
    <property type="component" value="Unassembled WGS sequence"/>
</dbReference>
<keyword evidence="5" id="KW-1003">Cell membrane</keyword>
<evidence type="ECO:0000256" key="11">
    <source>
        <dbReference type="RuleBase" id="RU363032"/>
    </source>
</evidence>
<feature type="transmembrane region" description="Helical" evidence="11">
    <location>
        <begin position="13"/>
        <end position="32"/>
    </location>
</feature>
<reference evidence="13 14" key="1">
    <citation type="submission" date="2019-03" db="EMBL/GenBank/DDBJ databases">
        <title>Genomic Encyclopedia of Type Strains, Phase IV (KMG-IV): sequencing the most valuable type-strain genomes for metagenomic binning, comparative biology and taxonomic classification.</title>
        <authorList>
            <person name="Goeker M."/>
        </authorList>
    </citation>
    <scope>NUCLEOTIDE SEQUENCE [LARGE SCALE GENOMIC DNA]</scope>
    <source>
        <strain evidence="13 14">DSM 19580</strain>
    </source>
</reference>
<keyword evidence="7 11" id="KW-0812">Transmembrane</keyword>
<keyword evidence="9 11" id="KW-0472">Membrane</keyword>
<dbReference type="RefSeq" id="WP_131865729.1">
    <property type="nucleotide sequence ID" value="NZ_SMCR01000005.1"/>
</dbReference>
<evidence type="ECO:0000256" key="9">
    <source>
        <dbReference type="ARBA" id="ARBA00023136"/>
    </source>
</evidence>
<dbReference type="OrthoDB" id="9785347at2"/>
<organism evidence="13 14">
    <name type="scientific">Biostraticola tofi</name>
    <dbReference type="NCBI Taxonomy" id="466109"/>
    <lineage>
        <taxon>Bacteria</taxon>
        <taxon>Pseudomonadati</taxon>
        <taxon>Pseudomonadota</taxon>
        <taxon>Gammaproteobacteria</taxon>
        <taxon>Enterobacterales</taxon>
        <taxon>Bruguierivoracaceae</taxon>
        <taxon>Biostraticola</taxon>
    </lineage>
</organism>
<name>A0A4R3YWI1_9GAMM</name>
<dbReference type="PANTHER" id="PTHR43227">
    <property type="entry name" value="BLL4140 PROTEIN"/>
    <property type="match status" value="1"/>
</dbReference>
<evidence type="ECO:0000256" key="7">
    <source>
        <dbReference type="ARBA" id="ARBA00022692"/>
    </source>
</evidence>
<feature type="transmembrane region" description="Helical" evidence="11">
    <location>
        <begin position="268"/>
        <end position="289"/>
    </location>
</feature>
<dbReference type="NCBIfam" id="NF007852">
    <property type="entry name" value="PRK10561.1"/>
    <property type="match status" value="1"/>
</dbReference>
<proteinExistence type="inferred from homology"/>
<evidence type="ECO:0000256" key="6">
    <source>
        <dbReference type="ARBA" id="ARBA00022519"/>
    </source>
</evidence>
<evidence type="ECO:0000256" key="10">
    <source>
        <dbReference type="ARBA" id="ARBA00040780"/>
    </source>
</evidence>
<comment type="subcellular location">
    <subcellularLocation>
        <location evidence="1">Cell inner membrane</location>
        <topology evidence="1">Multi-pass membrane protein</topology>
    </subcellularLocation>
    <subcellularLocation>
        <location evidence="11">Cell membrane</location>
        <topology evidence="11">Multi-pass membrane protein</topology>
    </subcellularLocation>
</comment>
<sequence>MSLTVHRGFNQRWLAYLLVLPQLLITAVFFLWPAGKALWYSVQSVDPFGGIGVFVGLENFSRLLEDEYYLESFSTTLIFSGLVTVIGLVVSLFLAAMVDRVIHARRFYQTMLLLPYAVAPAVAAVLWMFLFSPGLGLVSYWLNQLGYGWNHAVSSGQAMTLVVLISVWKQVSYNFLFFLAALQSIPRSLIEAAAIDGAGPLRRFFNLVLPLISPVSFFLLVVNLVYAFFDTFPVIDATTGGGPVQATTTLIYKIYREGFTGLDLASSAAQSVVLMLLVIVLTIIQFRFVERKVRYQ</sequence>
<dbReference type="Pfam" id="PF00528">
    <property type="entry name" value="BPD_transp_1"/>
    <property type="match status" value="1"/>
</dbReference>
<dbReference type="Gene3D" id="1.10.3720.10">
    <property type="entry name" value="MetI-like"/>
    <property type="match status" value="1"/>
</dbReference>
<evidence type="ECO:0000256" key="5">
    <source>
        <dbReference type="ARBA" id="ARBA00022475"/>
    </source>
</evidence>
<dbReference type="GO" id="GO:0055085">
    <property type="term" value="P:transmembrane transport"/>
    <property type="evidence" value="ECO:0007669"/>
    <property type="project" value="InterPro"/>
</dbReference>
<dbReference type="InterPro" id="IPR035906">
    <property type="entry name" value="MetI-like_sf"/>
</dbReference>
<dbReference type="GO" id="GO:0005886">
    <property type="term" value="C:plasma membrane"/>
    <property type="evidence" value="ECO:0007669"/>
    <property type="project" value="UniProtKB-SubCell"/>
</dbReference>
<comment type="similarity">
    <text evidence="2">Belongs to the binding-protein-dependent transport system permease family. UgpAE subfamily.</text>
</comment>
<evidence type="ECO:0000313" key="14">
    <source>
        <dbReference type="Proteomes" id="UP000295719"/>
    </source>
</evidence>